<dbReference type="Pfam" id="PF00005">
    <property type="entry name" value="ABC_tran"/>
    <property type="match status" value="1"/>
</dbReference>
<keyword evidence="6" id="KW-1185">Reference proteome</keyword>
<dbReference type="InterPro" id="IPR003439">
    <property type="entry name" value="ABC_transporter-like_ATP-bd"/>
</dbReference>
<feature type="domain" description="ABC transporter" evidence="4">
    <location>
        <begin position="2"/>
        <end position="209"/>
    </location>
</feature>
<dbReference type="PROSITE" id="PS50893">
    <property type="entry name" value="ABC_TRANSPORTER_2"/>
    <property type="match status" value="1"/>
</dbReference>
<reference evidence="5 6" key="1">
    <citation type="submission" date="2023-07" db="EMBL/GenBank/DDBJ databases">
        <title>Sorghum-associated microbial communities from plants grown in Nebraska, USA.</title>
        <authorList>
            <person name="Schachtman D."/>
        </authorList>
    </citation>
    <scope>NUCLEOTIDE SEQUENCE [LARGE SCALE GENOMIC DNA]</scope>
    <source>
        <strain evidence="5 6">CC523</strain>
    </source>
</reference>
<gene>
    <name evidence="5" type="ORF">J2T10_003039</name>
</gene>
<name>A0ABT9TNY4_PAENI</name>
<dbReference type="SMART" id="SM00382">
    <property type="entry name" value="AAA"/>
    <property type="match status" value="1"/>
</dbReference>
<evidence type="ECO:0000256" key="1">
    <source>
        <dbReference type="ARBA" id="ARBA00022448"/>
    </source>
</evidence>
<dbReference type="InterPro" id="IPR003593">
    <property type="entry name" value="AAA+_ATPase"/>
</dbReference>
<evidence type="ECO:0000256" key="2">
    <source>
        <dbReference type="ARBA" id="ARBA00022741"/>
    </source>
</evidence>
<proteinExistence type="predicted"/>
<evidence type="ECO:0000313" key="6">
    <source>
        <dbReference type="Proteomes" id="UP001244563"/>
    </source>
</evidence>
<dbReference type="PANTHER" id="PTHR42939:SF1">
    <property type="entry name" value="ABC TRANSPORTER ATP-BINDING PROTEIN ALBC-RELATED"/>
    <property type="match status" value="1"/>
</dbReference>
<comment type="caution">
    <text evidence="5">The sequence shown here is derived from an EMBL/GenBank/DDBJ whole genome shotgun (WGS) entry which is preliminary data.</text>
</comment>
<dbReference type="Gene3D" id="3.40.50.300">
    <property type="entry name" value="P-loop containing nucleotide triphosphate hydrolases"/>
    <property type="match status" value="1"/>
</dbReference>
<dbReference type="GO" id="GO:0005524">
    <property type="term" value="F:ATP binding"/>
    <property type="evidence" value="ECO:0007669"/>
    <property type="project" value="UniProtKB-KW"/>
</dbReference>
<organism evidence="5 6">
    <name type="scientific">Paenarthrobacter nicotinovorans</name>
    <name type="common">Arthrobacter nicotinovorans</name>
    <dbReference type="NCBI Taxonomy" id="29320"/>
    <lineage>
        <taxon>Bacteria</taxon>
        <taxon>Bacillati</taxon>
        <taxon>Actinomycetota</taxon>
        <taxon>Actinomycetes</taxon>
        <taxon>Micrococcales</taxon>
        <taxon>Micrococcaceae</taxon>
        <taxon>Paenarthrobacter</taxon>
    </lineage>
</organism>
<dbReference type="InterPro" id="IPR027417">
    <property type="entry name" value="P-loop_NTPase"/>
</dbReference>
<dbReference type="InterPro" id="IPR017871">
    <property type="entry name" value="ABC_transporter-like_CS"/>
</dbReference>
<accession>A0ABT9TNY4</accession>
<dbReference type="Proteomes" id="UP001244563">
    <property type="component" value="Unassembled WGS sequence"/>
</dbReference>
<dbReference type="InterPro" id="IPR051782">
    <property type="entry name" value="ABC_Transporter_VariousFunc"/>
</dbReference>
<keyword evidence="3 5" id="KW-0067">ATP-binding</keyword>
<sequence length="212" mass="22990">MLRILDLSKRYGRKDVLLNVSLTLPSIGIHLLRGDNGNGKTTLLKCLAGLERYQGSILWHNGSLANNVAAAFDDSTVHGSLTGAQNLGALLDASPRAVLEEPSVKAFFNHDLLAKRSATYSLGQKKRIKLAAAFASGRPCILLDEPLSGLDNTGRTALLDLLEHASDRSCVLISDHESSFYRDVASSEFSIRCGKIQRNAGEPLIQVDDFDE</sequence>
<evidence type="ECO:0000256" key="3">
    <source>
        <dbReference type="ARBA" id="ARBA00022840"/>
    </source>
</evidence>
<keyword evidence="1" id="KW-0813">Transport</keyword>
<dbReference type="PROSITE" id="PS00211">
    <property type="entry name" value="ABC_TRANSPORTER_1"/>
    <property type="match status" value="1"/>
</dbReference>
<evidence type="ECO:0000259" key="4">
    <source>
        <dbReference type="PROSITE" id="PS50893"/>
    </source>
</evidence>
<dbReference type="EMBL" id="JAUSSW010000008">
    <property type="protein sequence ID" value="MDQ0103375.1"/>
    <property type="molecule type" value="Genomic_DNA"/>
</dbReference>
<dbReference type="RefSeq" id="WP_082924600.1">
    <property type="nucleotide sequence ID" value="NZ_BDDW01000002.1"/>
</dbReference>
<dbReference type="SUPFAM" id="SSF52540">
    <property type="entry name" value="P-loop containing nucleoside triphosphate hydrolases"/>
    <property type="match status" value="1"/>
</dbReference>
<dbReference type="PANTHER" id="PTHR42939">
    <property type="entry name" value="ABC TRANSPORTER ATP-BINDING PROTEIN ALBC-RELATED"/>
    <property type="match status" value="1"/>
</dbReference>
<protein>
    <submittedName>
        <fullName evidence="5">ABC-2 type transport system ATP-binding protein</fullName>
    </submittedName>
</protein>
<evidence type="ECO:0000313" key="5">
    <source>
        <dbReference type="EMBL" id="MDQ0103375.1"/>
    </source>
</evidence>
<keyword evidence="2" id="KW-0547">Nucleotide-binding</keyword>